<evidence type="ECO:0000313" key="2">
    <source>
        <dbReference type="Proteomes" id="UP000189733"/>
    </source>
</evidence>
<gene>
    <name evidence="1" type="ORF">SAMN02745702_00969</name>
</gene>
<reference evidence="1 2" key="1">
    <citation type="submission" date="2017-02" db="EMBL/GenBank/DDBJ databases">
        <authorList>
            <person name="Peterson S.W."/>
        </authorList>
    </citation>
    <scope>NUCLEOTIDE SEQUENCE [LARGE SCALE GENOMIC DNA]</scope>
    <source>
        <strain evidence="1 2">DSM 18034</strain>
    </source>
</reference>
<dbReference type="OrthoDB" id="5452664at2"/>
<protein>
    <submittedName>
        <fullName evidence="1">Uncharacterized protein</fullName>
    </submittedName>
</protein>
<dbReference type="Proteomes" id="UP000189733">
    <property type="component" value="Unassembled WGS sequence"/>
</dbReference>
<dbReference type="RefSeq" id="WP_078684266.1">
    <property type="nucleotide sequence ID" value="NZ_FUYA01000002.1"/>
</dbReference>
<organism evidence="1 2">
    <name type="scientific">Desulfobaculum bizertense DSM 18034</name>
    <dbReference type="NCBI Taxonomy" id="1121442"/>
    <lineage>
        <taxon>Bacteria</taxon>
        <taxon>Pseudomonadati</taxon>
        <taxon>Thermodesulfobacteriota</taxon>
        <taxon>Desulfovibrionia</taxon>
        <taxon>Desulfovibrionales</taxon>
        <taxon>Desulfovibrionaceae</taxon>
        <taxon>Desulfobaculum</taxon>
    </lineage>
</organism>
<accession>A0A1T4VTR8</accession>
<evidence type="ECO:0000313" key="1">
    <source>
        <dbReference type="EMBL" id="SKA68228.1"/>
    </source>
</evidence>
<proteinExistence type="predicted"/>
<sequence>MGMDMQEMRKHITETVRERVSRNDADRKEALAEFFGVTMTGADERAADKLSEIIPPLLPQLYDKWIGMFVERLFETVPVKQLEMLCDGTDDNNATLILIYLMFLESERMEKQIDEDLRSYGLAHSGDADLGDVAASYIRAKMTQLGKTLKGLDEE</sequence>
<keyword evidence="2" id="KW-1185">Reference proteome</keyword>
<dbReference type="AlphaFoldDB" id="A0A1T4VTR8"/>
<dbReference type="STRING" id="1121442.SAMN02745702_00969"/>
<name>A0A1T4VTR8_9BACT</name>
<dbReference type="EMBL" id="FUYA01000002">
    <property type="protein sequence ID" value="SKA68228.1"/>
    <property type="molecule type" value="Genomic_DNA"/>
</dbReference>